<dbReference type="Proteomes" id="UP000440578">
    <property type="component" value="Unassembled WGS sequence"/>
</dbReference>
<dbReference type="EMBL" id="VIIS01000739">
    <property type="protein sequence ID" value="KAF0305595.1"/>
    <property type="molecule type" value="Genomic_DNA"/>
</dbReference>
<keyword evidence="1" id="KW-0812">Transmembrane</keyword>
<feature type="chain" id="PRO_5025440370" evidence="2">
    <location>
        <begin position="28"/>
        <end position="91"/>
    </location>
</feature>
<organism evidence="3 4">
    <name type="scientific">Amphibalanus amphitrite</name>
    <name type="common">Striped barnacle</name>
    <name type="synonym">Balanus amphitrite</name>
    <dbReference type="NCBI Taxonomy" id="1232801"/>
    <lineage>
        <taxon>Eukaryota</taxon>
        <taxon>Metazoa</taxon>
        <taxon>Ecdysozoa</taxon>
        <taxon>Arthropoda</taxon>
        <taxon>Crustacea</taxon>
        <taxon>Multicrustacea</taxon>
        <taxon>Cirripedia</taxon>
        <taxon>Thoracica</taxon>
        <taxon>Thoracicalcarea</taxon>
        <taxon>Balanomorpha</taxon>
        <taxon>Balanoidea</taxon>
        <taxon>Balanidae</taxon>
        <taxon>Amphibalaninae</taxon>
        <taxon>Amphibalanus</taxon>
    </lineage>
</organism>
<keyword evidence="1" id="KW-1133">Transmembrane helix</keyword>
<reference evidence="3 4" key="1">
    <citation type="submission" date="2019-07" db="EMBL/GenBank/DDBJ databases">
        <title>Draft genome assembly of a fouling barnacle, Amphibalanus amphitrite (Darwin, 1854): The first reference genome for Thecostraca.</title>
        <authorList>
            <person name="Kim W."/>
        </authorList>
    </citation>
    <scope>NUCLEOTIDE SEQUENCE [LARGE SCALE GENOMIC DNA]</scope>
    <source>
        <strain evidence="3">SNU_AA5</strain>
        <tissue evidence="3">Soma without cirri and trophi</tissue>
    </source>
</reference>
<keyword evidence="4" id="KW-1185">Reference proteome</keyword>
<protein>
    <submittedName>
        <fullName evidence="3">Uncharacterized protein</fullName>
    </submittedName>
</protein>
<evidence type="ECO:0000256" key="1">
    <source>
        <dbReference type="SAM" id="Phobius"/>
    </source>
</evidence>
<name>A0A6A4WFU0_AMPAM</name>
<feature type="signal peptide" evidence="2">
    <location>
        <begin position="1"/>
        <end position="27"/>
    </location>
</feature>
<dbReference type="AlphaFoldDB" id="A0A6A4WFU0"/>
<gene>
    <name evidence="3" type="ORF">FJT64_022788</name>
</gene>
<proteinExistence type="predicted"/>
<evidence type="ECO:0000256" key="2">
    <source>
        <dbReference type="SAM" id="SignalP"/>
    </source>
</evidence>
<feature type="transmembrane region" description="Helical" evidence="1">
    <location>
        <begin position="43"/>
        <end position="68"/>
    </location>
</feature>
<sequence length="91" mass="10284">MIWTILCAAAAGLSCILLLVGLPHARAQLRDHLSPPEVAHHVFVGVVLPLVFIIIMFKLYIWWLIVVFDFYNIIKFRRGGPAFEAVPMRGI</sequence>
<accession>A0A6A4WFU0</accession>
<keyword evidence="1" id="KW-0472">Membrane</keyword>
<comment type="caution">
    <text evidence="3">The sequence shown here is derived from an EMBL/GenBank/DDBJ whole genome shotgun (WGS) entry which is preliminary data.</text>
</comment>
<keyword evidence="2" id="KW-0732">Signal</keyword>
<evidence type="ECO:0000313" key="3">
    <source>
        <dbReference type="EMBL" id="KAF0305595.1"/>
    </source>
</evidence>
<evidence type="ECO:0000313" key="4">
    <source>
        <dbReference type="Proteomes" id="UP000440578"/>
    </source>
</evidence>